<comment type="caution">
    <text evidence="1">The sequence shown here is derived from an EMBL/GenBank/DDBJ whole genome shotgun (WGS) entry which is preliminary data.</text>
</comment>
<evidence type="ECO:0000313" key="1">
    <source>
        <dbReference type="EMBL" id="MFC3024819.1"/>
    </source>
</evidence>
<evidence type="ECO:0000313" key="2">
    <source>
        <dbReference type="Proteomes" id="UP001595384"/>
    </source>
</evidence>
<reference evidence="2" key="1">
    <citation type="journal article" date="2019" name="Int. J. Syst. Evol. Microbiol.">
        <title>The Global Catalogue of Microorganisms (GCM) 10K type strain sequencing project: providing services to taxonomists for standard genome sequencing and annotation.</title>
        <authorList>
            <consortium name="The Broad Institute Genomics Platform"/>
            <consortium name="The Broad Institute Genome Sequencing Center for Infectious Disease"/>
            <person name="Wu L."/>
            <person name="Ma J."/>
        </authorList>
    </citation>
    <scope>NUCLEOTIDE SEQUENCE [LARGE SCALE GENOMIC DNA]</scope>
    <source>
        <strain evidence="2">KCTC 62784</strain>
    </source>
</reference>
<gene>
    <name evidence="1" type="ORF">ACFODT_13430</name>
</gene>
<organism evidence="1 2">
    <name type="scientific">Vibrio zhugei</name>
    <dbReference type="NCBI Taxonomy" id="2479546"/>
    <lineage>
        <taxon>Bacteria</taxon>
        <taxon>Pseudomonadati</taxon>
        <taxon>Pseudomonadota</taxon>
        <taxon>Gammaproteobacteria</taxon>
        <taxon>Vibrionales</taxon>
        <taxon>Vibrionaceae</taxon>
        <taxon>Vibrio</taxon>
    </lineage>
</organism>
<keyword evidence="2" id="KW-1185">Reference proteome</keyword>
<dbReference type="Proteomes" id="UP001595384">
    <property type="component" value="Unassembled WGS sequence"/>
</dbReference>
<sequence length="65" mass="7437">MQNNSSVITHIHQDIDDLLSHEIIPPYLMHKGIGKVMSREFGYPRIQLRSATLSNIKKLKPSPQI</sequence>
<accession>A0ABV7CBM4</accession>
<name>A0ABV7CBM4_9VIBR</name>
<feature type="non-terminal residue" evidence="1">
    <location>
        <position position="65"/>
    </location>
</feature>
<protein>
    <submittedName>
        <fullName evidence="1">Uncharacterized protein</fullName>
    </submittedName>
</protein>
<dbReference type="EMBL" id="JBHRSE010000088">
    <property type="protein sequence ID" value="MFC3024819.1"/>
    <property type="molecule type" value="Genomic_DNA"/>
</dbReference>
<dbReference type="RefSeq" id="WP_390258774.1">
    <property type="nucleotide sequence ID" value="NZ_JBHRSE010000088.1"/>
</dbReference>
<proteinExistence type="predicted"/>